<gene>
    <name evidence="5" type="ORF">NWFMUON74_52280</name>
</gene>
<dbReference type="InterPro" id="IPR036390">
    <property type="entry name" value="WH_DNA-bd_sf"/>
</dbReference>
<name>A0A7G1KSD7_9NOCA</name>
<dbReference type="SMART" id="SM00345">
    <property type="entry name" value="HTH_GNTR"/>
    <property type="match status" value="1"/>
</dbReference>
<dbReference type="PROSITE" id="PS50949">
    <property type="entry name" value="HTH_GNTR"/>
    <property type="match status" value="1"/>
</dbReference>
<dbReference type="InterPro" id="IPR000524">
    <property type="entry name" value="Tscrpt_reg_HTH_GntR"/>
</dbReference>
<dbReference type="Pfam" id="PF07702">
    <property type="entry name" value="UTRA"/>
    <property type="match status" value="1"/>
</dbReference>
<evidence type="ECO:0000313" key="6">
    <source>
        <dbReference type="Proteomes" id="UP000516173"/>
    </source>
</evidence>
<dbReference type="KEGG" id="nwl:NWFMUON74_52280"/>
<dbReference type="Gene3D" id="1.10.10.10">
    <property type="entry name" value="Winged helix-like DNA-binding domain superfamily/Winged helix DNA-binding domain"/>
    <property type="match status" value="1"/>
</dbReference>
<feature type="domain" description="HTH gntR-type" evidence="4">
    <location>
        <begin position="3"/>
        <end position="71"/>
    </location>
</feature>
<dbReference type="RefSeq" id="WP_187684360.1">
    <property type="nucleotide sequence ID" value="NZ_AP023396.1"/>
</dbReference>
<evidence type="ECO:0000256" key="2">
    <source>
        <dbReference type="ARBA" id="ARBA00023125"/>
    </source>
</evidence>
<dbReference type="PANTHER" id="PTHR44846:SF17">
    <property type="entry name" value="GNTR-FAMILY TRANSCRIPTIONAL REGULATOR"/>
    <property type="match status" value="1"/>
</dbReference>
<dbReference type="SUPFAM" id="SSF64288">
    <property type="entry name" value="Chorismate lyase-like"/>
    <property type="match status" value="1"/>
</dbReference>
<dbReference type="InterPro" id="IPR011663">
    <property type="entry name" value="UTRA"/>
</dbReference>
<dbReference type="InterPro" id="IPR028978">
    <property type="entry name" value="Chorismate_lyase_/UTRA_dom_sf"/>
</dbReference>
<evidence type="ECO:0000256" key="3">
    <source>
        <dbReference type="ARBA" id="ARBA00023163"/>
    </source>
</evidence>
<dbReference type="Proteomes" id="UP000516173">
    <property type="component" value="Chromosome"/>
</dbReference>
<keyword evidence="3" id="KW-0804">Transcription</keyword>
<dbReference type="SMART" id="SM00866">
    <property type="entry name" value="UTRA"/>
    <property type="match status" value="1"/>
</dbReference>
<dbReference type="GO" id="GO:0003677">
    <property type="term" value="F:DNA binding"/>
    <property type="evidence" value="ECO:0007669"/>
    <property type="project" value="UniProtKB-KW"/>
</dbReference>
<reference evidence="5 6" key="1">
    <citation type="submission" date="2020-08" db="EMBL/GenBank/DDBJ databases">
        <title>Genome Sequencing of Nocardia wallacei strain FMUON74 and assembly.</title>
        <authorList>
            <person name="Toyokawa M."/>
            <person name="Uesaka K."/>
        </authorList>
    </citation>
    <scope>NUCLEOTIDE SEQUENCE [LARGE SCALE GENOMIC DNA]</scope>
    <source>
        <strain evidence="5 6">FMUON74</strain>
    </source>
</reference>
<dbReference type="GO" id="GO:0003700">
    <property type="term" value="F:DNA-binding transcription factor activity"/>
    <property type="evidence" value="ECO:0007669"/>
    <property type="project" value="InterPro"/>
</dbReference>
<dbReference type="InterPro" id="IPR036388">
    <property type="entry name" value="WH-like_DNA-bd_sf"/>
</dbReference>
<evidence type="ECO:0000256" key="1">
    <source>
        <dbReference type="ARBA" id="ARBA00023015"/>
    </source>
</evidence>
<dbReference type="Gene3D" id="3.40.1410.10">
    <property type="entry name" value="Chorismate lyase-like"/>
    <property type="match status" value="1"/>
</dbReference>
<keyword evidence="2" id="KW-0238">DNA-binding</keyword>
<keyword evidence="1" id="KW-0805">Transcription regulation</keyword>
<dbReference type="SUPFAM" id="SSF46785">
    <property type="entry name" value="Winged helix' DNA-binding domain"/>
    <property type="match status" value="1"/>
</dbReference>
<accession>A0A7G1KSD7</accession>
<organism evidence="5 6">
    <name type="scientific">Nocardia wallacei</name>
    <dbReference type="NCBI Taxonomy" id="480035"/>
    <lineage>
        <taxon>Bacteria</taxon>
        <taxon>Bacillati</taxon>
        <taxon>Actinomycetota</taxon>
        <taxon>Actinomycetes</taxon>
        <taxon>Mycobacteriales</taxon>
        <taxon>Nocardiaceae</taxon>
        <taxon>Nocardia</taxon>
    </lineage>
</organism>
<evidence type="ECO:0000259" key="4">
    <source>
        <dbReference type="PROSITE" id="PS50949"/>
    </source>
</evidence>
<dbReference type="PANTHER" id="PTHR44846">
    <property type="entry name" value="MANNOSYL-D-GLYCERATE TRANSPORT/METABOLISM SYSTEM REPRESSOR MNGR-RELATED"/>
    <property type="match status" value="1"/>
</dbReference>
<evidence type="ECO:0000313" key="5">
    <source>
        <dbReference type="EMBL" id="BCK57456.1"/>
    </source>
</evidence>
<proteinExistence type="predicted"/>
<dbReference type="Pfam" id="PF00392">
    <property type="entry name" value="GntR"/>
    <property type="match status" value="1"/>
</dbReference>
<dbReference type="AlphaFoldDB" id="A0A7G1KSD7"/>
<dbReference type="CDD" id="cd07377">
    <property type="entry name" value="WHTH_GntR"/>
    <property type="match status" value="1"/>
</dbReference>
<dbReference type="GO" id="GO:0045892">
    <property type="term" value="P:negative regulation of DNA-templated transcription"/>
    <property type="evidence" value="ECO:0007669"/>
    <property type="project" value="TreeGrafter"/>
</dbReference>
<sequence>MPEPAYVAIAAEYARQIRSGQLPAGTQMRSLNELVERHGVSKIVIIQAIQLLERQGLVRTVPRRGTFVTDHPHLVRVAPERQMEDPEDTFGHEAGGEVRVVRETERLSASEDLADMLEISTGAEVLHTVTRATEDGRPISISDTYQPTEAPDISAAKVLEETVADRIPRDQHAKWLGTPAGDLVKTIQQRYLGPDGEVLMLSDISYPRDRYDKFVFRMELTQPLKQSPTE</sequence>
<dbReference type="InterPro" id="IPR050679">
    <property type="entry name" value="Bact_HTH_transcr_reg"/>
</dbReference>
<keyword evidence="6" id="KW-1185">Reference proteome</keyword>
<dbReference type="GeneID" id="80349666"/>
<dbReference type="EMBL" id="AP023396">
    <property type="protein sequence ID" value="BCK57456.1"/>
    <property type="molecule type" value="Genomic_DNA"/>
</dbReference>
<protein>
    <submittedName>
        <fullName evidence="5">GntR family transcriptional regulator</fullName>
    </submittedName>
</protein>